<dbReference type="AlphaFoldDB" id="A0A4Y9F2L8"/>
<sequence length="587" mass="61142">MAGKSAIMSVKIIADAKRASGEVGKFEQAIGKLQGTVDKMTVPAAVAGGALVAFGKQAADAAAEAEQNFGAVNTVFSTAADKVHQWAVSSAQDVGMSASSYEALAASIGGSLQTAGYSADEMATKTNDLINAGADLSSVFGGDAAEAASAMGAALRGEFDPLERFGVFMSMNAVSARMAAEGTAELEGAAFEQAKKQAIVNEIMAQAATYQGNFAREADTAAGAQQRASAEFENAKAQLGEALLPYIVEGSRALADMARWVSENSSTVTTWAAVLGSAVVTVFGMKAALTAITTTVGIVNFFRGATAAVQAYRAGLSLATAAQVAHAGAAGSAGARAAMFLARIREVTIALAAKTAALARSGVAAAAASARWLIARAAAVAVRVATIAWTAAQRLLNLALRANPIGLIITAVGALVAAFVWAYNNVDWFRQGVDKAIAWVATAWNQLSQFFLDTVNAWSRWFGTFGNNVISVFRSIGDWVNGVARNFRDMFSGVRMPAWASRFLGSHGALVSSPIFYETGHPTLPFTVHAASNPLEAIFARPESSQTIINNNYTVENNFNNLVTDPLAVAREVQSLLDRLNQLTKVA</sequence>
<comment type="caution">
    <text evidence="2">The sequence shown here is derived from an EMBL/GenBank/DDBJ whole genome shotgun (WGS) entry which is preliminary data.</text>
</comment>
<evidence type="ECO:0008006" key="4">
    <source>
        <dbReference type="Google" id="ProtNLM"/>
    </source>
</evidence>
<evidence type="ECO:0000313" key="3">
    <source>
        <dbReference type="Proteomes" id="UP000297951"/>
    </source>
</evidence>
<evidence type="ECO:0000256" key="1">
    <source>
        <dbReference type="SAM" id="Phobius"/>
    </source>
</evidence>
<keyword evidence="1" id="KW-0812">Transmembrane</keyword>
<feature type="transmembrane region" description="Helical" evidence="1">
    <location>
        <begin position="404"/>
        <end position="423"/>
    </location>
</feature>
<evidence type="ECO:0000313" key="2">
    <source>
        <dbReference type="EMBL" id="TFU21903.1"/>
    </source>
</evidence>
<protein>
    <recommendedName>
        <fullName evidence="4">Phage tail tape measure protein</fullName>
    </recommendedName>
</protein>
<proteinExistence type="predicted"/>
<dbReference type="Proteomes" id="UP000297951">
    <property type="component" value="Unassembled WGS sequence"/>
</dbReference>
<dbReference type="OrthoDB" id="177147at2"/>
<keyword evidence="1" id="KW-0472">Membrane</keyword>
<reference evidence="2 3" key="1">
    <citation type="submission" date="2019-03" db="EMBL/GenBank/DDBJ databases">
        <title>Diversity of the mouse oral microbiome.</title>
        <authorList>
            <person name="Joseph S."/>
            <person name="Aduse-Opoku J."/>
            <person name="Curtis M."/>
            <person name="Wade W."/>
            <person name="Hashim A."/>
        </authorList>
    </citation>
    <scope>NUCLEOTIDE SEQUENCE [LARGE SCALE GENOMIC DNA]</scope>
    <source>
        <strain evidence="3">irhom_31</strain>
    </source>
</reference>
<name>A0A4Y9F2L8_9MICC</name>
<accession>A0A4Y9F2L8</accession>
<keyword evidence="1" id="KW-1133">Transmembrane helix</keyword>
<gene>
    <name evidence="2" type="ORF">E4U03_07790</name>
</gene>
<dbReference type="EMBL" id="SPQC01000025">
    <property type="protein sequence ID" value="TFU21903.1"/>
    <property type="molecule type" value="Genomic_DNA"/>
</dbReference>
<dbReference type="RefSeq" id="WP_135012991.1">
    <property type="nucleotide sequence ID" value="NZ_JADGLK010000025.1"/>
</dbReference>
<organism evidence="2 3">
    <name type="scientific">Rothia nasimurium</name>
    <dbReference type="NCBI Taxonomy" id="85336"/>
    <lineage>
        <taxon>Bacteria</taxon>
        <taxon>Bacillati</taxon>
        <taxon>Actinomycetota</taxon>
        <taxon>Actinomycetes</taxon>
        <taxon>Micrococcales</taxon>
        <taxon>Micrococcaceae</taxon>
        <taxon>Rothia</taxon>
    </lineage>
</organism>